<evidence type="ECO:0000313" key="3">
    <source>
        <dbReference type="Proteomes" id="UP000276834"/>
    </source>
</evidence>
<sequence>MGPVLLSSLLLLGLGRAAPPDHEVTYLPGLSKQPSFRHFSGYLCAGPGKYLHYWYVGLRLAMGGDRLALGTHSYTSTGSWRPRAIPRAAPWCCG</sequence>
<gene>
    <name evidence="2" type="ORF">DV515_00010422</name>
</gene>
<keyword evidence="1" id="KW-0732">Signal</keyword>
<comment type="caution">
    <text evidence="2">The sequence shown here is derived from an EMBL/GenBank/DDBJ whole genome shotgun (WGS) entry which is preliminary data.</text>
</comment>
<dbReference type="OrthoDB" id="1022205at2759"/>
<reference evidence="2 3" key="1">
    <citation type="journal article" date="2018" name="Proc. R. Soc. B">
        <title>A non-coding region near Follistatin controls head colour polymorphism in the Gouldian finch.</title>
        <authorList>
            <person name="Toomey M.B."/>
            <person name="Marques C.I."/>
            <person name="Andrade P."/>
            <person name="Araujo P.M."/>
            <person name="Sabatino S."/>
            <person name="Gazda M.A."/>
            <person name="Afonso S."/>
            <person name="Lopes R.J."/>
            <person name="Corbo J.C."/>
            <person name="Carneiro M."/>
        </authorList>
    </citation>
    <scope>NUCLEOTIDE SEQUENCE [LARGE SCALE GENOMIC DNA]</scope>
    <source>
        <strain evidence="2">Red01</strain>
        <tissue evidence="2">Muscle</tissue>
    </source>
</reference>
<dbReference type="SUPFAM" id="SSF53474">
    <property type="entry name" value="alpha/beta-Hydrolases"/>
    <property type="match status" value="1"/>
</dbReference>
<proteinExistence type="predicted"/>
<accession>A0A3L8S953</accession>
<evidence type="ECO:0000313" key="2">
    <source>
        <dbReference type="EMBL" id="RLV98731.1"/>
    </source>
</evidence>
<organism evidence="2 3">
    <name type="scientific">Chloebia gouldiae</name>
    <name type="common">Gouldian finch</name>
    <name type="synonym">Erythrura gouldiae</name>
    <dbReference type="NCBI Taxonomy" id="44316"/>
    <lineage>
        <taxon>Eukaryota</taxon>
        <taxon>Metazoa</taxon>
        <taxon>Chordata</taxon>
        <taxon>Craniata</taxon>
        <taxon>Vertebrata</taxon>
        <taxon>Euteleostomi</taxon>
        <taxon>Archelosauria</taxon>
        <taxon>Archosauria</taxon>
        <taxon>Dinosauria</taxon>
        <taxon>Saurischia</taxon>
        <taxon>Theropoda</taxon>
        <taxon>Coelurosauria</taxon>
        <taxon>Aves</taxon>
        <taxon>Neognathae</taxon>
        <taxon>Neoaves</taxon>
        <taxon>Telluraves</taxon>
        <taxon>Australaves</taxon>
        <taxon>Passeriformes</taxon>
        <taxon>Passeroidea</taxon>
        <taxon>Passeridae</taxon>
        <taxon>Chloebia</taxon>
    </lineage>
</organism>
<evidence type="ECO:0000256" key="1">
    <source>
        <dbReference type="SAM" id="SignalP"/>
    </source>
</evidence>
<dbReference type="Proteomes" id="UP000276834">
    <property type="component" value="Unassembled WGS sequence"/>
</dbReference>
<name>A0A3L8S953_CHLGU</name>
<keyword evidence="3" id="KW-1185">Reference proteome</keyword>
<dbReference type="AlphaFoldDB" id="A0A3L8S953"/>
<dbReference type="InterPro" id="IPR029058">
    <property type="entry name" value="AB_hydrolase_fold"/>
</dbReference>
<dbReference type="Gene3D" id="3.40.50.1820">
    <property type="entry name" value="alpha/beta hydrolase"/>
    <property type="match status" value="1"/>
</dbReference>
<dbReference type="EMBL" id="QUSF01000037">
    <property type="protein sequence ID" value="RLV98731.1"/>
    <property type="molecule type" value="Genomic_DNA"/>
</dbReference>
<protein>
    <submittedName>
        <fullName evidence="2">Uncharacterized protein</fullName>
    </submittedName>
</protein>
<feature type="signal peptide" evidence="1">
    <location>
        <begin position="1"/>
        <end position="17"/>
    </location>
</feature>
<feature type="chain" id="PRO_5018267493" evidence="1">
    <location>
        <begin position="18"/>
        <end position="94"/>
    </location>
</feature>